<evidence type="ECO:0000256" key="1">
    <source>
        <dbReference type="SAM" id="Phobius"/>
    </source>
</evidence>
<dbReference type="Proteomes" id="UP000642070">
    <property type="component" value="Unassembled WGS sequence"/>
</dbReference>
<accession>A0A917X3U8</accession>
<feature type="transmembrane region" description="Helical" evidence="1">
    <location>
        <begin position="130"/>
        <end position="150"/>
    </location>
</feature>
<feature type="transmembrane region" description="Helical" evidence="1">
    <location>
        <begin position="98"/>
        <end position="118"/>
    </location>
</feature>
<keyword evidence="1" id="KW-0812">Transmembrane</keyword>
<feature type="transmembrane region" description="Helical" evidence="1">
    <location>
        <begin position="68"/>
        <end position="92"/>
    </location>
</feature>
<reference evidence="2" key="2">
    <citation type="submission" date="2020-09" db="EMBL/GenBank/DDBJ databases">
        <authorList>
            <person name="Sun Q."/>
            <person name="Ohkuma M."/>
        </authorList>
    </citation>
    <scope>NUCLEOTIDE SEQUENCE</scope>
    <source>
        <strain evidence="2">JCM 19831</strain>
    </source>
</reference>
<dbReference type="RefSeq" id="WP_190255383.1">
    <property type="nucleotide sequence ID" value="NZ_BMPI01000055.1"/>
</dbReference>
<proteinExistence type="predicted"/>
<dbReference type="EMBL" id="BMPI01000055">
    <property type="protein sequence ID" value="GGM67282.1"/>
    <property type="molecule type" value="Genomic_DNA"/>
</dbReference>
<feature type="transmembrane region" description="Helical" evidence="1">
    <location>
        <begin position="184"/>
        <end position="206"/>
    </location>
</feature>
<comment type="caution">
    <text evidence="2">The sequence shown here is derived from an EMBL/GenBank/DDBJ whole genome shotgun (WGS) entry which is preliminary data.</text>
</comment>
<protein>
    <submittedName>
        <fullName evidence="2">Uncharacterized protein</fullName>
    </submittedName>
</protein>
<organism evidence="2 3">
    <name type="scientific">Dactylosporangium sucinum</name>
    <dbReference type="NCBI Taxonomy" id="1424081"/>
    <lineage>
        <taxon>Bacteria</taxon>
        <taxon>Bacillati</taxon>
        <taxon>Actinomycetota</taxon>
        <taxon>Actinomycetes</taxon>
        <taxon>Micromonosporales</taxon>
        <taxon>Micromonosporaceae</taxon>
        <taxon>Dactylosporangium</taxon>
    </lineage>
</organism>
<keyword evidence="1" id="KW-0472">Membrane</keyword>
<dbReference type="AlphaFoldDB" id="A0A917X3U8"/>
<keyword evidence="1" id="KW-1133">Transmembrane helix</keyword>
<reference evidence="2" key="1">
    <citation type="journal article" date="2014" name="Int. J. Syst. Evol. Microbiol.">
        <title>Complete genome sequence of Corynebacterium casei LMG S-19264T (=DSM 44701T), isolated from a smear-ripened cheese.</title>
        <authorList>
            <consortium name="US DOE Joint Genome Institute (JGI-PGF)"/>
            <person name="Walter F."/>
            <person name="Albersmeier A."/>
            <person name="Kalinowski J."/>
            <person name="Ruckert C."/>
        </authorList>
    </citation>
    <scope>NUCLEOTIDE SEQUENCE</scope>
    <source>
        <strain evidence="2">JCM 19831</strain>
    </source>
</reference>
<keyword evidence="3" id="KW-1185">Reference proteome</keyword>
<feature type="transmembrane region" description="Helical" evidence="1">
    <location>
        <begin position="38"/>
        <end position="56"/>
    </location>
</feature>
<evidence type="ECO:0000313" key="3">
    <source>
        <dbReference type="Proteomes" id="UP000642070"/>
    </source>
</evidence>
<sequence>MPEILRRNATFLVLVAFAAASAAVVWFTLPHDREVKSLGIFLFKLLPFVFAVEAIARVDLDLARRLHLARILIPAAFCVFLLYFVPKIFFYLDDFPTVYYHVLVLTPVVIAALVLAYRLGGGTAGNVRRIGYASLLIMISGLEDLAFLTINNHTDPRWSTIPEVWSWASHMTVFLGHPPTKYEAYALIAARVALALIILATPSRWFERLRPGSRRSSRPAN</sequence>
<gene>
    <name evidence="2" type="ORF">GCM10007977_081250</name>
</gene>
<name>A0A917X3U8_9ACTN</name>
<evidence type="ECO:0000313" key="2">
    <source>
        <dbReference type="EMBL" id="GGM67282.1"/>
    </source>
</evidence>